<feature type="domain" description="DUF7151" evidence="3">
    <location>
        <begin position="46"/>
        <end position="91"/>
    </location>
</feature>
<protein>
    <submittedName>
        <fullName evidence="4">Choice-of-anchor I family protein</fullName>
    </submittedName>
</protein>
<keyword evidence="1" id="KW-0732">Signal</keyword>
<dbReference type="PROSITE" id="PS51257">
    <property type="entry name" value="PROKAR_LIPOPROTEIN"/>
    <property type="match status" value="1"/>
</dbReference>
<proteinExistence type="predicted"/>
<keyword evidence="5" id="KW-1185">Reference proteome</keyword>
<feature type="chain" id="PRO_5047370263" evidence="1">
    <location>
        <begin position="19"/>
        <end position="694"/>
    </location>
</feature>
<dbReference type="RefSeq" id="WP_226751377.1">
    <property type="nucleotide sequence ID" value="NZ_JAEINI020000006.1"/>
</dbReference>
<gene>
    <name evidence="4" type="ORF">JAO78_010870</name>
</gene>
<dbReference type="Pfam" id="PF22494">
    <property type="entry name" value="choice_anch_I"/>
    <property type="match status" value="2"/>
</dbReference>
<organism evidence="4 5">
    <name type="scientific">Alishewanella maricola</name>
    <dbReference type="NCBI Taxonomy" id="2795740"/>
    <lineage>
        <taxon>Bacteria</taxon>
        <taxon>Pseudomonadati</taxon>
        <taxon>Pseudomonadota</taxon>
        <taxon>Gammaproteobacteria</taxon>
        <taxon>Alteromonadales</taxon>
        <taxon>Alteromonadaceae</taxon>
        <taxon>Alishewanella</taxon>
    </lineage>
</organism>
<evidence type="ECO:0000313" key="4">
    <source>
        <dbReference type="EMBL" id="MCB5227316.1"/>
    </source>
</evidence>
<reference evidence="4 5" key="1">
    <citation type="submission" date="2021-10" db="EMBL/GenBank/DDBJ databases">
        <title>Alishewanella koreense sp. nov. isolated from seawater of southwestern coast in South Korea and the proposal for the reclassification of Rheinheimera perlucida and Rheinheimera tuosuensis as Arsukibacterium perlucida and Arsukibacterium tuosuensis.</title>
        <authorList>
            <person name="Kim K.H."/>
            <person name="Ruan W."/>
            <person name="Kim K.R."/>
            <person name="Baek J.H."/>
            <person name="Jeon C.O."/>
        </authorList>
    </citation>
    <scope>NUCLEOTIDE SEQUENCE [LARGE SCALE GENOMIC DNA]</scope>
    <source>
        <strain evidence="4 5">16-MA</strain>
    </source>
</reference>
<dbReference type="PANTHER" id="PTHR46928">
    <property type="entry name" value="MESENCHYME-SPECIFIC CELL SURFACE GLYCOPROTEIN"/>
    <property type="match status" value="1"/>
</dbReference>
<dbReference type="InterPro" id="IPR055188">
    <property type="entry name" value="Choice_anch_I"/>
</dbReference>
<dbReference type="Proteomes" id="UP000633814">
    <property type="component" value="Unassembled WGS sequence"/>
</dbReference>
<dbReference type="SUPFAM" id="SSF51004">
    <property type="entry name" value="C-terminal (heme d1) domain of cytochrome cd1-nitrite reductase"/>
    <property type="match status" value="1"/>
</dbReference>
<dbReference type="PANTHER" id="PTHR46928:SF1">
    <property type="entry name" value="MESENCHYME-SPECIFIC CELL SURFACE GLYCOPROTEIN"/>
    <property type="match status" value="1"/>
</dbReference>
<evidence type="ECO:0000256" key="1">
    <source>
        <dbReference type="SAM" id="SignalP"/>
    </source>
</evidence>
<feature type="domain" description="Choice-of-anchor I" evidence="2">
    <location>
        <begin position="511"/>
        <end position="691"/>
    </location>
</feature>
<dbReference type="Pfam" id="PF23657">
    <property type="entry name" value="DUF7151"/>
    <property type="match status" value="1"/>
</dbReference>
<dbReference type="InterPro" id="IPR055575">
    <property type="entry name" value="DUF7151"/>
</dbReference>
<evidence type="ECO:0000259" key="3">
    <source>
        <dbReference type="Pfam" id="PF23657"/>
    </source>
</evidence>
<evidence type="ECO:0000313" key="5">
    <source>
        <dbReference type="Proteomes" id="UP000633814"/>
    </source>
</evidence>
<dbReference type="InterPro" id="IPR015943">
    <property type="entry name" value="WD40/YVTN_repeat-like_dom_sf"/>
</dbReference>
<accession>A0ABS8C4R0</accession>
<comment type="caution">
    <text evidence="4">The sequence shown here is derived from an EMBL/GenBank/DDBJ whole genome shotgun (WGS) entry which is preliminary data.</text>
</comment>
<dbReference type="NCBIfam" id="NF038117">
    <property type="entry name" value="choice_anch_I"/>
    <property type="match status" value="1"/>
</dbReference>
<feature type="domain" description="Choice-of-anchor I" evidence="2">
    <location>
        <begin position="119"/>
        <end position="397"/>
    </location>
</feature>
<dbReference type="EMBL" id="JAEINI020000006">
    <property type="protein sequence ID" value="MCB5227316.1"/>
    <property type="molecule type" value="Genomic_DNA"/>
</dbReference>
<feature type="signal peptide" evidence="1">
    <location>
        <begin position="1"/>
        <end position="18"/>
    </location>
</feature>
<dbReference type="InterPro" id="IPR052956">
    <property type="entry name" value="Mesenchyme-surface_protein"/>
</dbReference>
<sequence>MRFNKTRLARLICFSSMALIMAGCSGDDGENGSDGAAGSEGAAGLNTVIRTTQIGLDRECDVGEVKLETGLDTNRNNQLDDNEVSQTSLLCNAAAAEITPNSIKLAFTGRYESGVFGQSAAEIITFDPATQRSFVVNAQLGELDVLAVDNPIAPMKIGSISVADIAAGAKVNSVAIYKGLIAVAIEAANKTDNGFVAFYRAEDLSKLAQVQVGALPDMLTFTPNGQFLLVANEGEPSDDYQVDPEGSISIISVSDLNNITQAQVRTAGFNAFNTAKAELLTTGVRVYGPNASVAQDLEPEYLAVAPDSKTAWAILQENNAIAVINIDDATVTNILPLGFKDHGASGHGLDLSDTEDSINIAQWPGITGMYQPDAMAAYQVGNTTYLITANEGDARAWGENNAAYFGTAGNTPCNGDTNKGFIEEFRVKHLVHRNGFDRRCGDDLPAHLGELAAGALLNPSVFAYCGAALGEPGNCREDDLLGRVNMSWTMGYQTHADGSPLLYKADGTLPALGETGDRLMYDKLYTYGARSFAIWDTTDMSLKYDSGDFLEQLLASDDCRLGSNRDIPCKDWFNSNHEEGDAFDNRSDNKGPEPEGLAVGKIGNKHYAFIGLERMGGIVVFDISNPAAPIFQDYFNSRDFWDEADPSLNLSNSGDLGPEGLFFVPAKHSPSGQPMLLVGNEVSGTTSVYHIQLQ</sequence>
<dbReference type="Gene3D" id="2.130.10.10">
    <property type="entry name" value="YVTN repeat-like/Quinoprotein amine dehydrogenase"/>
    <property type="match status" value="1"/>
</dbReference>
<evidence type="ECO:0000259" key="2">
    <source>
        <dbReference type="Pfam" id="PF22494"/>
    </source>
</evidence>
<name>A0ABS8C4R0_9ALTE</name>
<dbReference type="InterPro" id="IPR011048">
    <property type="entry name" value="Haem_d1_sf"/>
</dbReference>